<dbReference type="GO" id="GO:0019955">
    <property type="term" value="F:cytokine binding"/>
    <property type="evidence" value="ECO:0007669"/>
    <property type="project" value="TreeGrafter"/>
</dbReference>
<name>A0A6G1Q3U3_CHAAH</name>
<dbReference type="GO" id="GO:0001503">
    <property type="term" value="P:ossification"/>
    <property type="evidence" value="ECO:0007669"/>
    <property type="project" value="TreeGrafter"/>
</dbReference>
<reference evidence="5" key="2">
    <citation type="submission" date="2019-02" db="EMBL/GenBank/DDBJ databases">
        <title>Opniocepnalus argus Var Kimnra genome.</title>
        <authorList>
            <person name="Zhou C."/>
            <person name="Xiao S."/>
        </authorList>
    </citation>
    <scope>NUCLEOTIDE SEQUENCE [LARGE SCALE GENOMIC DNA]</scope>
</reference>
<evidence type="ECO:0000256" key="1">
    <source>
        <dbReference type="SAM" id="MobiDB-lite"/>
    </source>
</evidence>
<feature type="compositionally biased region" description="Polar residues" evidence="1">
    <location>
        <begin position="172"/>
        <end position="182"/>
    </location>
</feature>
<dbReference type="Gene3D" id="2.10.50.10">
    <property type="entry name" value="Tumor Necrosis Factor Receptor, subunit A, domain 2"/>
    <property type="match status" value="2"/>
</dbReference>
<dbReference type="Proteomes" id="UP000503349">
    <property type="component" value="Chromosome 12"/>
</dbReference>
<feature type="region of interest" description="Disordered" evidence="1">
    <location>
        <begin position="172"/>
        <end position="241"/>
    </location>
</feature>
<dbReference type="AlphaFoldDB" id="A0A6G1Q3U3"/>
<dbReference type="SMART" id="SM00208">
    <property type="entry name" value="TNFR"/>
    <property type="match status" value="3"/>
</dbReference>
<evidence type="ECO:0000313" key="5">
    <source>
        <dbReference type="Proteomes" id="UP000503349"/>
    </source>
</evidence>
<feature type="chain" id="PRO_5026017011" evidence="2">
    <location>
        <begin position="18"/>
        <end position="241"/>
    </location>
</feature>
<accession>A0A6G1Q3U3</accession>
<dbReference type="InterPro" id="IPR001368">
    <property type="entry name" value="TNFR/NGFR_Cys_rich_reg"/>
</dbReference>
<dbReference type="GO" id="GO:0005031">
    <property type="term" value="F:tumor necrosis factor receptor activity"/>
    <property type="evidence" value="ECO:0007669"/>
    <property type="project" value="TreeGrafter"/>
</dbReference>
<dbReference type="InterPro" id="IPR053075">
    <property type="entry name" value="TNFRSF11A"/>
</dbReference>
<protein>
    <submittedName>
        <fullName evidence="4">Tumor necrosis factor receptor superfamily member 5</fullName>
    </submittedName>
</protein>
<feature type="domain" description="TNFR-Cys" evidence="3">
    <location>
        <begin position="21"/>
        <end position="54"/>
    </location>
</feature>
<feature type="compositionally biased region" description="Polar residues" evidence="1">
    <location>
        <begin position="198"/>
        <end position="212"/>
    </location>
</feature>
<evidence type="ECO:0000256" key="2">
    <source>
        <dbReference type="SAM" id="SignalP"/>
    </source>
</evidence>
<dbReference type="SUPFAM" id="SSF57586">
    <property type="entry name" value="TNF receptor-like"/>
    <property type="match status" value="2"/>
</dbReference>
<evidence type="ECO:0000259" key="3">
    <source>
        <dbReference type="SMART" id="SM00208"/>
    </source>
</evidence>
<dbReference type="GO" id="GO:0070555">
    <property type="term" value="P:response to interleukin-1"/>
    <property type="evidence" value="ECO:0007669"/>
    <property type="project" value="TreeGrafter"/>
</dbReference>
<feature type="signal peptide" evidence="2">
    <location>
        <begin position="1"/>
        <end position="17"/>
    </location>
</feature>
<proteinExistence type="predicted"/>
<feature type="domain" description="TNFR-Cys" evidence="3">
    <location>
        <begin position="57"/>
        <end position="98"/>
    </location>
</feature>
<keyword evidence="5" id="KW-1185">Reference proteome</keyword>
<evidence type="ECO:0000313" key="4">
    <source>
        <dbReference type="EMBL" id="KAF3697291.1"/>
    </source>
</evidence>
<feature type="domain" description="TNFR-Cys" evidence="3">
    <location>
        <begin position="100"/>
        <end position="138"/>
    </location>
</feature>
<sequence>MLLLATAWWAFLVVAAAQPSCDPETQYESGGACCMMCGPGTSMLPSGTCSNPQCKDCEENEYQDKYTQEPKCLRQPYCDPNKNFEVTTHLSKKVQSTCLCRTGFHCSSEACITCVQHTECGPGHEVVSKGNHTYDTGCVESCRGEEQTETPREIYIPIADMHEPEHKFVEQFSTQEEGSTQEGHGMTPEENLDEESLEQSSYPRTENGNFVTQERGKSEVLSRQESQTQTPTFTGSFFTTT</sequence>
<dbReference type="PANTHER" id="PTHR47134">
    <property type="entry name" value="TUMOR NECROSIS FACTOR RECEPTOR SUPERFAMILY MEMBER 11A"/>
    <property type="match status" value="1"/>
</dbReference>
<reference evidence="4 5" key="1">
    <citation type="submission" date="2019-02" db="EMBL/GenBank/DDBJ databases">
        <title>Opniocepnalus argus genome.</title>
        <authorList>
            <person name="Zhou C."/>
            <person name="Xiao S."/>
        </authorList>
    </citation>
    <scope>NUCLEOTIDE SEQUENCE [LARGE SCALE GENOMIC DNA]</scope>
    <source>
        <strain evidence="4">OARG1902GOOAL</strain>
        <tissue evidence="4">Muscle</tissue>
    </source>
</reference>
<feature type="compositionally biased region" description="Low complexity" evidence="1">
    <location>
        <begin position="226"/>
        <end position="241"/>
    </location>
</feature>
<dbReference type="GO" id="GO:0009897">
    <property type="term" value="C:external side of plasma membrane"/>
    <property type="evidence" value="ECO:0007669"/>
    <property type="project" value="TreeGrafter"/>
</dbReference>
<dbReference type="GO" id="GO:0045780">
    <property type="term" value="P:positive regulation of bone resorption"/>
    <property type="evidence" value="ECO:0007669"/>
    <property type="project" value="TreeGrafter"/>
</dbReference>
<keyword evidence="4" id="KW-0675">Receptor</keyword>
<keyword evidence="2" id="KW-0732">Signal</keyword>
<dbReference type="PANTHER" id="PTHR47134:SF1">
    <property type="entry name" value="TUMOR NECROSIS FACTOR RECEPTOR SUPERFAMILY MEMBER 11A"/>
    <property type="match status" value="1"/>
</dbReference>
<dbReference type="EMBL" id="CM015723">
    <property type="protein sequence ID" value="KAF3697291.1"/>
    <property type="molecule type" value="Genomic_DNA"/>
</dbReference>
<dbReference type="GO" id="GO:0072674">
    <property type="term" value="P:multinuclear osteoclast differentiation"/>
    <property type="evidence" value="ECO:0007669"/>
    <property type="project" value="TreeGrafter"/>
</dbReference>
<gene>
    <name evidence="4" type="ORF">EXN66_Car012971</name>
</gene>
<organism evidence="4 5">
    <name type="scientific">Channa argus</name>
    <name type="common">Northern snakehead</name>
    <name type="synonym">Ophicephalus argus</name>
    <dbReference type="NCBI Taxonomy" id="215402"/>
    <lineage>
        <taxon>Eukaryota</taxon>
        <taxon>Metazoa</taxon>
        <taxon>Chordata</taxon>
        <taxon>Craniata</taxon>
        <taxon>Vertebrata</taxon>
        <taxon>Euteleostomi</taxon>
        <taxon>Actinopterygii</taxon>
        <taxon>Neopterygii</taxon>
        <taxon>Teleostei</taxon>
        <taxon>Neoteleostei</taxon>
        <taxon>Acanthomorphata</taxon>
        <taxon>Anabantaria</taxon>
        <taxon>Anabantiformes</taxon>
        <taxon>Channoidei</taxon>
        <taxon>Channidae</taxon>
        <taxon>Channa</taxon>
    </lineage>
</organism>